<comment type="function">
    <text evidence="1">May be involved in vacuolar sorting and osmoregulation.</text>
</comment>
<keyword evidence="7" id="KW-0325">Glycoprotein</keyword>
<protein>
    <recommendedName>
        <fullName evidence="4">Vacuolar membrane protease</fullName>
    </recommendedName>
    <alternativeName>
        <fullName evidence="8">FXNA-related family protease 1</fullName>
    </alternativeName>
</protein>
<dbReference type="Proteomes" id="UP000613768">
    <property type="component" value="Unassembled WGS sequence"/>
</dbReference>
<evidence type="ECO:0000256" key="9">
    <source>
        <dbReference type="SAM" id="Phobius"/>
    </source>
</evidence>
<organism evidence="11 12">
    <name type="scientific">Pseudomarimonas arenosa</name>
    <dbReference type="NCBI Taxonomy" id="2774145"/>
    <lineage>
        <taxon>Bacteria</taxon>
        <taxon>Pseudomonadati</taxon>
        <taxon>Pseudomonadota</taxon>
        <taxon>Gammaproteobacteria</taxon>
        <taxon>Lysobacterales</taxon>
        <taxon>Lysobacteraceae</taxon>
        <taxon>Pseudomarimonas</taxon>
    </lineage>
</organism>
<evidence type="ECO:0000256" key="3">
    <source>
        <dbReference type="ARBA" id="ARBA00010918"/>
    </source>
</evidence>
<dbReference type="RefSeq" id="WP_192030642.1">
    <property type="nucleotide sequence ID" value="NZ_JACYTR010000044.1"/>
</dbReference>
<dbReference type="PANTHER" id="PTHR12147">
    <property type="entry name" value="METALLOPEPTIDASE M28 FAMILY MEMBER"/>
    <property type="match status" value="1"/>
</dbReference>
<feature type="transmembrane region" description="Helical" evidence="9">
    <location>
        <begin position="440"/>
        <end position="457"/>
    </location>
</feature>
<feature type="transmembrane region" description="Helical" evidence="9">
    <location>
        <begin position="512"/>
        <end position="529"/>
    </location>
</feature>
<evidence type="ECO:0000256" key="2">
    <source>
        <dbReference type="ARBA" id="ARBA00004128"/>
    </source>
</evidence>
<feature type="transmembrane region" description="Helical" evidence="9">
    <location>
        <begin position="12"/>
        <end position="30"/>
    </location>
</feature>
<evidence type="ECO:0000313" key="11">
    <source>
        <dbReference type="EMBL" id="MBD8527220.1"/>
    </source>
</evidence>
<evidence type="ECO:0000256" key="4">
    <source>
        <dbReference type="ARBA" id="ARBA00017435"/>
    </source>
</evidence>
<keyword evidence="12" id="KW-1185">Reference proteome</keyword>
<evidence type="ECO:0000256" key="8">
    <source>
        <dbReference type="ARBA" id="ARBA00031512"/>
    </source>
</evidence>
<keyword evidence="9" id="KW-0472">Membrane</keyword>
<comment type="caution">
    <text evidence="11">The sequence shown here is derived from an EMBL/GenBank/DDBJ whole genome shotgun (WGS) entry which is preliminary data.</text>
</comment>
<accession>A0AAW3ZM64</accession>
<feature type="transmembrane region" description="Helical" evidence="9">
    <location>
        <begin position="595"/>
        <end position="613"/>
    </location>
</feature>
<sequence>MRRTEPRRDRWLLMATILLVFVGLSLVGRYSSQPPAPLPADAPADQFSAGRAFAHVERIAQTPHAGGSPENAAVRAYLVETLQALGLEVEVQRQVVTYQYSRHPSAASVATVHNVLARLPGQRRDGKQLILMSHHDTRESTPGAGDASSGVATLLETARALSSGERPRNDVLFLFTDGEETGLFGAQAYFGHHPSAARTGLVLNFDARGSRGPVWMFQTSEPSAPLIEILQDEVSHPLANSLSLAAYKQIPNDTDLSIALEAGFAGMNFAFIDGFFDYHQATDTPQRLSLSTLQHLGDYALPLARRLANEQQLGDVDLGKSPAQRSFFFLPGIGLVDYPAWIDLLAGGLVALLLGLAVARLKWESRLSWLDLLRGWVTALLTLALPLLLIIHLQNNWLGSENLRASLAQLARSEALWWIFALLTLGLAIWLQAAAHRGKAILPIALMALLLLITQLHNGDIHWLPAIGATTVLLIAALVLSKPLSSVALVAGAALLWPLLIGLLAFAMPQGLFLVTWPMCLPAIWWVVAGRDAQARRALVLVSALIVIPAGLILIPFAQSLFVMLALMSAAIAMLLLLMTLLTALPALFCRDLRAPAAVLSLCAVTGFAWAALSSPFDQQHPAPASVFTVQVDGKSFRISDDALLSDWHRDILGDAPTTLNSERYAPGSQREVFARELALPSLEGASIELRATASGGRLELKAPSDVRQMNLYVPRNAFTSWRIDGKALPPPSDQSRSWPVLRVYAPPQEGVLIEFELDAEAVNETTELVLTSVYPKAIGDLALPARPPELMPHPYTHADGVLVVQRIALTQAQPSAVSHGGFEQPTTD</sequence>
<dbReference type="PANTHER" id="PTHR12147:SF58">
    <property type="entry name" value="VACUOLAR MEMBRANE PROTEASE"/>
    <property type="match status" value="1"/>
</dbReference>
<feature type="transmembrane region" description="Helical" evidence="9">
    <location>
        <begin position="463"/>
        <end position="480"/>
    </location>
</feature>
<feature type="domain" description="Peptidase M28" evidence="10">
    <location>
        <begin position="114"/>
        <end position="302"/>
    </location>
</feature>
<dbReference type="Gene3D" id="3.40.630.10">
    <property type="entry name" value="Zn peptidases"/>
    <property type="match status" value="1"/>
</dbReference>
<dbReference type="Pfam" id="PF04389">
    <property type="entry name" value="Peptidase_M28"/>
    <property type="match status" value="1"/>
</dbReference>
<dbReference type="InterPro" id="IPR045175">
    <property type="entry name" value="M28_fam"/>
</dbReference>
<evidence type="ECO:0000256" key="1">
    <source>
        <dbReference type="ARBA" id="ARBA00003273"/>
    </source>
</evidence>
<reference evidence="11 12" key="1">
    <citation type="submission" date="2020-09" db="EMBL/GenBank/DDBJ databases">
        <title>Pseudoxanthomonas sp. CAU 1598 isolated from sand of Yaerae Beach.</title>
        <authorList>
            <person name="Kim W."/>
        </authorList>
    </citation>
    <scope>NUCLEOTIDE SEQUENCE [LARGE SCALE GENOMIC DNA]</scope>
    <source>
        <strain evidence="11 12">CAU 1598</strain>
    </source>
</reference>
<keyword evidence="6 9" id="KW-1133">Transmembrane helix</keyword>
<dbReference type="InterPro" id="IPR007484">
    <property type="entry name" value="Peptidase_M28"/>
</dbReference>
<dbReference type="SUPFAM" id="SSF53187">
    <property type="entry name" value="Zn-dependent exopeptidases"/>
    <property type="match status" value="1"/>
</dbReference>
<keyword evidence="5" id="KW-0926">Vacuole</keyword>
<keyword evidence="9" id="KW-0812">Transmembrane</keyword>
<gene>
    <name evidence="11" type="ORF">IFO71_15865</name>
</gene>
<comment type="similarity">
    <text evidence="3">Belongs to the peptidase M28 family.</text>
</comment>
<dbReference type="EMBL" id="JACYTR010000044">
    <property type="protein sequence ID" value="MBD8527220.1"/>
    <property type="molecule type" value="Genomic_DNA"/>
</dbReference>
<comment type="subcellular location">
    <subcellularLocation>
        <location evidence="2">Vacuole membrane</location>
        <topology evidence="2">Multi-pass membrane protein</topology>
    </subcellularLocation>
</comment>
<feature type="transmembrane region" description="Helical" evidence="9">
    <location>
        <begin position="564"/>
        <end position="588"/>
    </location>
</feature>
<dbReference type="GO" id="GO:0008235">
    <property type="term" value="F:metalloexopeptidase activity"/>
    <property type="evidence" value="ECO:0007669"/>
    <property type="project" value="InterPro"/>
</dbReference>
<dbReference type="AlphaFoldDB" id="A0AAW3ZM64"/>
<feature type="transmembrane region" description="Helical" evidence="9">
    <location>
        <begin position="538"/>
        <end position="558"/>
    </location>
</feature>
<proteinExistence type="inferred from homology"/>
<evidence type="ECO:0000256" key="6">
    <source>
        <dbReference type="ARBA" id="ARBA00022989"/>
    </source>
</evidence>
<evidence type="ECO:0000313" key="12">
    <source>
        <dbReference type="Proteomes" id="UP000613768"/>
    </source>
</evidence>
<feature type="transmembrane region" description="Helical" evidence="9">
    <location>
        <begin position="487"/>
        <end position="506"/>
    </location>
</feature>
<name>A0AAW3ZM64_9GAMM</name>
<dbReference type="GO" id="GO:0006508">
    <property type="term" value="P:proteolysis"/>
    <property type="evidence" value="ECO:0007669"/>
    <property type="project" value="InterPro"/>
</dbReference>
<evidence type="ECO:0000256" key="7">
    <source>
        <dbReference type="ARBA" id="ARBA00023180"/>
    </source>
</evidence>
<evidence type="ECO:0000259" key="10">
    <source>
        <dbReference type="Pfam" id="PF04389"/>
    </source>
</evidence>
<feature type="transmembrane region" description="Helical" evidence="9">
    <location>
        <begin position="415"/>
        <end position="433"/>
    </location>
</feature>
<dbReference type="GO" id="GO:0005774">
    <property type="term" value="C:vacuolar membrane"/>
    <property type="evidence" value="ECO:0007669"/>
    <property type="project" value="UniProtKB-SubCell"/>
</dbReference>
<feature type="transmembrane region" description="Helical" evidence="9">
    <location>
        <begin position="338"/>
        <end position="361"/>
    </location>
</feature>
<feature type="transmembrane region" description="Helical" evidence="9">
    <location>
        <begin position="373"/>
        <end position="395"/>
    </location>
</feature>
<evidence type="ECO:0000256" key="5">
    <source>
        <dbReference type="ARBA" id="ARBA00022554"/>
    </source>
</evidence>